<dbReference type="EMBL" id="CAJZBQ010000056">
    <property type="protein sequence ID" value="CAG9333200.1"/>
    <property type="molecule type" value="Genomic_DNA"/>
</dbReference>
<evidence type="ECO:0000256" key="1">
    <source>
        <dbReference type="SAM" id="Phobius"/>
    </source>
</evidence>
<proteinExistence type="predicted"/>
<comment type="caution">
    <text evidence="2">The sequence shown here is derived from an EMBL/GenBank/DDBJ whole genome shotgun (WGS) entry which is preliminary data.</text>
</comment>
<organism evidence="2 3">
    <name type="scientific">Blepharisma stoltei</name>
    <dbReference type="NCBI Taxonomy" id="1481888"/>
    <lineage>
        <taxon>Eukaryota</taxon>
        <taxon>Sar</taxon>
        <taxon>Alveolata</taxon>
        <taxon>Ciliophora</taxon>
        <taxon>Postciliodesmatophora</taxon>
        <taxon>Heterotrichea</taxon>
        <taxon>Heterotrichida</taxon>
        <taxon>Blepharismidae</taxon>
        <taxon>Blepharisma</taxon>
    </lineage>
</organism>
<keyword evidence="3" id="KW-1185">Reference proteome</keyword>
<sequence length="75" mass="8680">MDVGNYIYFVISVFRVYTLKIKDSIEVNLDLKENDFAIKNFPSILILSLTWLNCSIIWIIIFIKTAYDSLISTLG</sequence>
<keyword evidence="1" id="KW-0812">Transmembrane</keyword>
<protein>
    <submittedName>
        <fullName evidence="2">Uncharacterized protein</fullName>
    </submittedName>
</protein>
<feature type="transmembrane region" description="Helical" evidence="1">
    <location>
        <begin position="41"/>
        <end position="63"/>
    </location>
</feature>
<reference evidence="2" key="1">
    <citation type="submission" date="2021-09" db="EMBL/GenBank/DDBJ databases">
        <authorList>
            <consortium name="AG Swart"/>
            <person name="Singh M."/>
            <person name="Singh A."/>
            <person name="Seah K."/>
            <person name="Emmerich C."/>
        </authorList>
    </citation>
    <scope>NUCLEOTIDE SEQUENCE</scope>
    <source>
        <strain evidence="2">ATCC30299</strain>
    </source>
</reference>
<evidence type="ECO:0000313" key="3">
    <source>
        <dbReference type="Proteomes" id="UP001162131"/>
    </source>
</evidence>
<accession>A0AAU9K0X1</accession>
<dbReference type="Proteomes" id="UP001162131">
    <property type="component" value="Unassembled WGS sequence"/>
</dbReference>
<keyword evidence="1" id="KW-1133">Transmembrane helix</keyword>
<keyword evidence="1" id="KW-0472">Membrane</keyword>
<gene>
    <name evidence="2" type="ORF">BSTOLATCC_MIC58019</name>
</gene>
<name>A0AAU9K0X1_9CILI</name>
<dbReference type="AlphaFoldDB" id="A0AAU9K0X1"/>
<evidence type="ECO:0000313" key="2">
    <source>
        <dbReference type="EMBL" id="CAG9333200.1"/>
    </source>
</evidence>